<name>A0ABY9DGT1_VITVI</name>
<dbReference type="InterPro" id="IPR036378">
    <property type="entry name" value="FAS1_dom_sf"/>
</dbReference>
<reference evidence="5 6" key="1">
    <citation type="journal article" date="2023" name="Hortic Res">
        <title>The complete reference genome for grapevine (Vitis vinifera L.) genetics and breeding.</title>
        <authorList>
            <person name="Shi X."/>
            <person name="Cao S."/>
            <person name="Wang X."/>
            <person name="Huang S."/>
            <person name="Wang Y."/>
            <person name="Liu Z."/>
            <person name="Liu W."/>
            <person name="Leng X."/>
            <person name="Peng Y."/>
            <person name="Wang N."/>
            <person name="Wang Y."/>
            <person name="Ma Z."/>
            <person name="Xu X."/>
            <person name="Zhang F."/>
            <person name="Xue H."/>
            <person name="Zhong H."/>
            <person name="Wang Y."/>
            <person name="Zhang K."/>
            <person name="Velt A."/>
            <person name="Avia K."/>
            <person name="Holtgrawe D."/>
            <person name="Grimplet J."/>
            <person name="Matus J.T."/>
            <person name="Ware D."/>
            <person name="Wu X."/>
            <person name="Wang H."/>
            <person name="Liu C."/>
            <person name="Fang Y."/>
            <person name="Rustenholz C."/>
            <person name="Cheng Z."/>
            <person name="Xiao H."/>
            <person name="Zhou Y."/>
        </authorList>
    </citation>
    <scope>NUCLEOTIDE SEQUENCE [LARGE SCALE GENOMIC DNA]</scope>
    <source>
        <strain evidence="6">cv. Pinot noir / PN40024</strain>
        <tissue evidence="5">Leaf</tissue>
    </source>
</reference>
<sequence>MAVPNIFSALLIIIISSSSSATSMNSTPPPRNQNLIMAIEEMQKANYFTFVMLINMSPIGLFLDNVTFLMPNDRTLSETMIPGYAVSEFLKRHAVPSPLLIDHLLHIPTGSVLPSLEPGFSLKVSNHGRQNFSINNVRIISPNICFSGYSIRCHGVDGVMQKMVVEEKANTTSSSSSRTSTNCSCDGSCHMADQAALPTTSMPPLQLPSGLASGLNSPPPSSDKVDPQKSGSSGGISCGGLLELVGMSCCIMLLML</sequence>
<comment type="similarity">
    <text evidence="1">Belongs to the fasciclin-like AGP family.</text>
</comment>
<dbReference type="InterPro" id="IPR053339">
    <property type="entry name" value="FAS1_domain_protein"/>
</dbReference>
<keyword evidence="3" id="KW-0732">Signal</keyword>
<dbReference type="PANTHER" id="PTHR36069:SF1">
    <property type="entry name" value="EXPRESSED PROTEIN"/>
    <property type="match status" value="1"/>
</dbReference>
<evidence type="ECO:0000259" key="4">
    <source>
        <dbReference type="SMART" id="SM00554"/>
    </source>
</evidence>
<feature type="signal peptide" evidence="3">
    <location>
        <begin position="1"/>
        <end position="21"/>
    </location>
</feature>
<dbReference type="EMBL" id="CP126663">
    <property type="protein sequence ID" value="WKA06212.1"/>
    <property type="molecule type" value="Genomic_DNA"/>
</dbReference>
<dbReference type="PANTHER" id="PTHR36069">
    <property type="entry name" value="EXPRESSED PROTEIN-RELATED"/>
    <property type="match status" value="1"/>
</dbReference>
<evidence type="ECO:0000256" key="1">
    <source>
        <dbReference type="ARBA" id="ARBA00007843"/>
    </source>
</evidence>
<evidence type="ECO:0000256" key="3">
    <source>
        <dbReference type="SAM" id="SignalP"/>
    </source>
</evidence>
<gene>
    <name evidence="5" type="ORF">VitviT2T_024125</name>
</gene>
<dbReference type="SUPFAM" id="SSF82153">
    <property type="entry name" value="FAS1 domain"/>
    <property type="match status" value="1"/>
</dbReference>
<dbReference type="SMART" id="SM00554">
    <property type="entry name" value="FAS1"/>
    <property type="match status" value="1"/>
</dbReference>
<dbReference type="InterPro" id="IPR000782">
    <property type="entry name" value="FAS1_domain"/>
</dbReference>
<dbReference type="Proteomes" id="UP001227230">
    <property type="component" value="Chromosome 16"/>
</dbReference>
<feature type="region of interest" description="Disordered" evidence="2">
    <location>
        <begin position="200"/>
        <end position="233"/>
    </location>
</feature>
<evidence type="ECO:0000313" key="6">
    <source>
        <dbReference type="Proteomes" id="UP001227230"/>
    </source>
</evidence>
<evidence type="ECO:0000256" key="2">
    <source>
        <dbReference type="SAM" id="MobiDB-lite"/>
    </source>
</evidence>
<feature type="domain" description="FAS1" evidence="4">
    <location>
        <begin position="67"/>
        <end position="163"/>
    </location>
</feature>
<keyword evidence="6" id="KW-1185">Reference proteome</keyword>
<evidence type="ECO:0000313" key="5">
    <source>
        <dbReference type="EMBL" id="WKA06212.1"/>
    </source>
</evidence>
<organism evidence="5 6">
    <name type="scientific">Vitis vinifera</name>
    <name type="common">Grape</name>
    <dbReference type="NCBI Taxonomy" id="29760"/>
    <lineage>
        <taxon>Eukaryota</taxon>
        <taxon>Viridiplantae</taxon>
        <taxon>Streptophyta</taxon>
        <taxon>Embryophyta</taxon>
        <taxon>Tracheophyta</taxon>
        <taxon>Spermatophyta</taxon>
        <taxon>Magnoliopsida</taxon>
        <taxon>eudicotyledons</taxon>
        <taxon>Gunneridae</taxon>
        <taxon>Pentapetalae</taxon>
        <taxon>rosids</taxon>
        <taxon>Vitales</taxon>
        <taxon>Vitaceae</taxon>
        <taxon>Viteae</taxon>
        <taxon>Vitis</taxon>
    </lineage>
</organism>
<proteinExistence type="inferred from homology"/>
<protein>
    <recommendedName>
        <fullName evidence="4">FAS1 domain-containing protein</fullName>
    </recommendedName>
</protein>
<feature type="chain" id="PRO_5045584255" description="FAS1 domain-containing protein" evidence="3">
    <location>
        <begin position="22"/>
        <end position="256"/>
    </location>
</feature>
<accession>A0ABY9DGT1</accession>